<dbReference type="FunFam" id="3.20.20.80:FF:000012">
    <property type="entry name" value="Mannan endo-1,4-beta-mannosidase 6"/>
    <property type="match status" value="1"/>
</dbReference>
<dbReference type="InterPro" id="IPR017853">
    <property type="entry name" value="GH"/>
</dbReference>
<dbReference type="PANTHER" id="PTHR31451">
    <property type="match status" value="1"/>
</dbReference>
<dbReference type="EC" id="3.2.1.78" evidence="3"/>
<accession>A0AAV8PUJ1</accession>
<comment type="similarity">
    <text evidence="2">Belongs to the glycosyl hydrolase 5 (cellulase A) family.</text>
</comment>
<sequence length="411" mass="45737">MVGFVVGLRRFLGALALLLLAHEAAAAEQPTFVGRNGTKLVVNGSTFLFNGFNAYWLMNVAAQDQAKVTKTLSDAAAAGLTVCRTWAFSDGGNAALQSSPGVYNEQVFQALDFVVSEAKNHSIRLILSLVNNFMDYGGKTQYVQWAREAGEWIQTDDDFYTNAKVKQYYKNHVQKVLTRVNTITKIAYKDDPTIMAWELMNEPRCQVDTSGQTVTAWVMEMAAHTKSIDSKHLLQIGFEGFYGSTTPDKIWLYNPNGYQLGTDFIASNQVNEIDVTTIHVYPDIWLRYKSEEERQTFLQQWISSHWNDSMNVLGKPMVFGEFGKANTTPGYSQKVRDDFLSYVYGEIHSNAESGGGSHSGGLLWQIMGDGMESYYDGYEVVLSQDTTTTAVIKKQSEAMAALANKLAASHD</sequence>
<feature type="chain" id="PRO_5043731589" description="mannan endo-1,4-beta-mannosidase" evidence="6">
    <location>
        <begin position="27"/>
        <end position="411"/>
    </location>
</feature>
<gene>
    <name evidence="8" type="ORF">OPV22_010467</name>
</gene>
<protein>
    <recommendedName>
        <fullName evidence="3">mannan endo-1,4-beta-mannosidase</fullName>
        <ecNumber evidence="3">3.2.1.78</ecNumber>
    </recommendedName>
</protein>
<dbReference type="Pfam" id="PF26410">
    <property type="entry name" value="GH5_mannosidase"/>
    <property type="match status" value="1"/>
</dbReference>
<evidence type="ECO:0000259" key="7">
    <source>
        <dbReference type="Pfam" id="PF26410"/>
    </source>
</evidence>
<proteinExistence type="inferred from homology"/>
<comment type="caution">
    <text evidence="8">The sequence shown here is derived from an EMBL/GenBank/DDBJ whole genome shotgun (WGS) entry which is preliminary data.</text>
</comment>
<feature type="signal peptide" evidence="6">
    <location>
        <begin position="1"/>
        <end position="26"/>
    </location>
</feature>
<keyword evidence="5" id="KW-0326">Glycosidase</keyword>
<evidence type="ECO:0000256" key="3">
    <source>
        <dbReference type="ARBA" id="ARBA00012706"/>
    </source>
</evidence>
<dbReference type="GO" id="GO:0000272">
    <property type="term" value="P:polysaccharide catabolic process"/>
    <property type="evidence" value="ECO:0007669"/>
    <property type="project" value="InterPro"/>
</dbReference>
<dbReference type="GO" id="GO:0016985">
    <property type="term" value="F:mannan endo-1,4-beta-mannosidase activity"/>
    <property type="evidence" value="ECO:0007669"/>
    <property type="project" value="UniProtKB-EC"/>
</dbReference>
<comment type="catalytic activity">
    <reaction evidence="1">
        <text>Random hydrolysis of (1-&gt;4)-beta-D-mannosidic linkages in mannans, galactomannans and glucomannans.</text>
        <dbReference type="EC" id="3.2.1.78"/>
    </reaction>
</comment>
<organism evidence="8 9">
    <name type="scientific">Ensete ventricosum</name>
    <name type="common">Abyssinian banana</name>
    <name type="synonym">Musa ensete</name>
    <dbReference type="NCBI Taxonomy" id="4639"/>
    <lineage>
        <taxon>Eukaryota</taxon>
        <taxon>Viridiplantae</taxon>
        <taxon>Streptophyta</taxon>
        <taxon>Embryophyta</taxon>
        <taxon>Tracheophyta</taxon>
        <taxon>Spermatophyta</taxon>
        <taxon>Magnoliopsida</taxon>
        <taxon>Liliopsida</taxon>
        <taxon>Zingiberales</taxon>
        <taxon>Musaceae</taxon>
        <taxon>Ensete</taxon>
    </lineage>
</organism>
<evidence type="ECO:0000256" key="4">
    <source>
        <dbReference type="ARBA" id="ARBA00022801"/>
    </source>
</evidence>
<evidence type="ECO:0000313" key="8">
    <source>
        <dbReference type="EMBL" id="KAJ8499915.1"/>
    </source>
</evidence>
<dbReference type="InterPro" id="IPR045053">
    <property type="entry name" value="MAN-like"/>
</dbReference>
<keyword evidence="9" id="KW-1185">Reference proteome</keyword>
<dbReference type="InterPro" id="IPR001547">
    <property type="entry name" value="Glyco_hydro_5"/>
</dbReference>
<feature type="domain" description="Glycoside hydrolase family 5" evidence="7">
    <location>
        <begin position="32"/>
        <end position="366"/>
    </location>
</feature>
<evidence type="ECO:0000256" key="1">
    <source>
        <dbReference type="ARBA" id="ARBA00001678"/>
    </source>
</evidence>
<evidence type="ECO:0000313" key="9">
    <source>
        <dbReference type="Proteomes" id="UP001222027"/>
    </source>
</evidence>
<evidence type="ECO:0000256" key="5">
    <source>
        <dbReference type="ARBA" id="ARBA00023295"/>
    </source>
</evidence>
<keyword evidence="4" id="KW-0378">Hydrolase</keyword>
<evidence type="ECO:0000256" key="2">
    <source>
        <dbReference type="ARBA" id="ARBA00005641"/>
    </source>
</evidence>
<dbReference type="Gene3D" id="3.20.20.80">
    <property type="entry name" value="Glycosidases"/>
    <property type="match status" value="1"/>
</dbReference>
<dbReference type="Proteomes" id="UP001222027">
    <property type="component" value="Unassembled WGS sequence"/>
</dbReference>
<name>A0AAV8PUJ1_ENSVE</name>
<dbReference type="EMBL" id="JAQQAF010000003">
    <property type="protein sequence ID" value="KAJ8499915.1"/>
    <property type="molecule type" value="Genomic_DNA"/>
</dbReference>
<reference evidence="8 9" key="1">
    <citation type="submission" date="2022-12" db="EMBL/GenBank/DDBJ databases">
        <title>Chromosome-scale assembly of the Ensete ventricosum genome.</title>
        <authorList>
            <person name="Dussert Y."/>
            <person name="Stocks J."/>
            <person name="Wendawek A."/>
            <person name="Woldeyes F."/>
            <person name="Nichols R.A."/>
            <person name="Borrell J.S."/>
        </authorList>
    </citation>
    <scope>NUCLEOTIDE SEQUENCE [LARGE SCALE GENOMIC DNA]</scope>
    <source>
        <strain evidence="9">cv. Maze</strain>
        <tissue evidence="8">Seeds</tissue>
    </source>
</reference>
<dbReference type="AlphaFoldDB" id="A0AAV8PUJ1"/>
<keyword evidence="6" id="KW-0732">Signal</keyword>
<dbReference type="PANTHER" id="PTHR31451:SF59">
    <property type="entry name" value="MANNAN ENDO-1,4-BETA-MANNOSIDASE"/>
    <property type="match status" value="1"/>
</dbReference>
<dbReference type="SUPFAM" id="SSF51445">
    <property type="entry name" value="(Trans)glycosidases"/>
    <property type="match status" value="1"/>
</dbReference>
<evidence type="ECO:0000256" key="6">
    <source>
        <dbReference type="SAM" id="SignalP"/>
    </source>
</evidence>